<comment type="subcellular location">
    <subcellularLocation>
        <location evidence="1">Membrane</location>
        <topology evidence="1">Multi-pass membrane protein</topology>
    </subcellularLocation>
</comment>
<keyword evidence="4" id="KW-0472">Membrane</keyword>
<organism evidence="5 6">
    <name type="scientific">Artemisia annua</name>
    <name type="common">Sweet wormwood</name>
    <dbReference type="NCBI Taxonomy" id="35608"/>
    <lineage>
        <taxon>Eukaryota</taxon>
        <taxon>Viridiplantae</taxon>
        <taxon>Streptophyta</taxon>
        <taxon>Embryophyta</taxon>
        <taxon>Tracheophyta</taxon>
        <taxon>Spermatophyta</taxon>
        <taxon>Magnoliopsida</taxon>
        <taxon>eudicotyledons</taxon>
        <taxon>Gunneridae</taxon>
        <taxon>Pentapetalae</taxon>
        <taxon>asterids</taxon>
        <taxon>campanulids</taxon>
        <taxon>Asterales</taxon>
        <taxon>Asteraceae</taxon>
        <taxon>Asteroideae</taxon>
        <taxon>Anthemideae</taxon>
        <taxon>Artemisiinae</taxon>
        <taxon>Artemisia</taxon>
    </lineage>
</organism>
<accession>A0A2U1LYY3</accession>
<evidence type="ECO:0000256" key="2">
    <source>
        <dbReference type="ARBA" id="ARBA00022692"/>
    </source>
</evidence>
<dbReference type="InterPro" id="IPR006214">
    <property type="entry name" value="Bax_inhibitor_1-related"/>
</dbReference>
<name>A0A2U1LYY3_ARTAN</name>
<keyword evidence="2" id="KW-0812">Transmembrane</keyword>
<dbReference type="GO" id="GO:0016020">
    <property type="term" value="C:membrane"/>
    <property type="evidence" value="ECO:0007669"/>
    <property type="project" value="UniProtKB-SubCell"/>
</dbReference>
<protein>
    <submittedName>
        <fullName evidence="5">Bax inhibitor 1-related protein</fullName>
    </submittedName>
</protein>
<evidence type="ECO:0000313" key="5">
    <source>
        <dbReference type="EMBL" id="PWA54218.1"/>
    </source>
</evidence>
<keyword evidence="6" id="KW-1185">Reference proteome</keyword>
<proteinExistence type="predicted"/>
<dbReference type="Proteomes" id="UP000245207">
    <property type="component" value="Unassembled WGS sequence"/>
</dbReference>
<evidence type="ECO:0000256" key="4">
    <source>
        <dbReference type="ARBA" id="ARBA00023136"/>
    </source>
</evidence>
<dbReference type="EMBL" id="PKPP01007147">
    <property type="protein sequence ID" value="PWA54218.1"/>
    <property type="molecule type" value="Genomic_DNA"/>
</dbReference>
<sequence length="94" mass="11094">MDQWVFDDLCIYVANNPVRWVQTECRRLCDAVNLEVNKLLKMTVRCLKERHIYFGLLVFVGYVVVDAQEIMEKAHFEDLDYIKNAVSLFTDFGQ</sequence>
<evidence type="ECO:0000256" key="1">
    <source>
        <dbReference type="ARBA" id="ARBA00004141"/>
    </source>
</evidence>
<gene>
    <name evidence="5" type="ORF">CTI12_AA437790</name>
</gene>
<evidence type="ECO:0000313" key="6">
    <source>
        <dbReference type="Proteomes" id="UP000245207"/>
    </source>
</evidence>
<dbReference type="STRING" id="35608.A0A2U1LYY3"/>
<comment type="caution">
    <text evidence="5">The sequence shown here is derived from an EMBL/GenBank/DDBJ whole genome shotgun (WGS) entry which is preliminary data.</text>
</comment>
<evidence type="ECO:0000256" key="3">
    <source>
        <dbReference type="ARBA" id="ARBA00022989"/>
    </source>
</evidence>
<dbReference type="Pfam" id="PF01027">
    <property type="entry name" value="Bax1-I"/>
    <property type="match status" value="1"/>
</dbReference>
<keyword evidence="3" id="KW-1133">Transmembrane helix</keyword>
<dbReference type="OrthoDB" id="272987at2759"/>
<reference evidence="5 6" key="1">
    <citation type="journal article" date="2018" name="Mol. Plant">
        <title>The genome of Artemisia annua provides insight into the evolution of Asteraceae family and artemisinin biosynthesis.</title>
        <authorList>
            <person name="Shen Q."/>
            <person name="Zhang L."/>
            <person name="Liao Z."/>
            <person name="Wang S."/>
            <person name="Yan T."/>
            <person name="Shi P."/>
            <person name="Liu M."/>
            <person name="Fu X."/>
            <person name="Pan Q."/>
            <person name="Wang Y."/>
            <person name="Lv Z."/>
            <person name="Lu X."/>
            <person name="Zhang F."/>
            <person name="Jiang W."/>
            <person name="Ma Y."/>
            <person name="Chen M."/>
            <person name="Hao X."/>
            <person name="Li L."/>
            <person name="Tang Y."/>
            <person name="Lv G."/>
            <person name="Zhou Y."/>
            <person name="Sun X."/>
            <person name="Brodelius P.E."/>
            <person name="Rose J.K.C."/>
            <person name="Tang K."/>
        </authorList>
    </citation>
    <scope>NUCLEOTIDE SEQUENCE [LARGE SCALE GENOMIC DNA]</scope>
    <source>
        <strain evidence="6">cv. Huhao1</strain>
        <tissue evidence="5">Leaf</tissue>
    </source>
</reference>
<dbReference type="AlphaFoldDB" id="A0A2U1LYY3"/>